<reference evidence="2" key="1">
    <citation type="submission" date="2021-11" db="EMBL/GenBank/DDBJ databases">
        <authorList>
            <consortium name="Genoscope - CEA"/>
            <person name="William W."/>
        </authorList>
    </citation>
    <scope>NUCLEOTIDE SEQUENCE</scope>
</reference>
<name>A0A8J2SGG6_9STRA</name>
<evidence type="ECO:0000256" key="1">
    <source>
        <dbReference type="SAM" id="SignalP"/>
    </source>
</evidence>
<keyword evidence="1" id="KW-0732">Signal</keyword>
<gene>
    <name evidence="2" type="ORF">PECAL_1P20910</name>
</gene>
<evidence type="ECO:0000313" key="3">
    <source>
        <dbReference type="Proteomes" id="UP000789595"/>
    </source>
</evidence>
<dbReference type="AlphaFoldDB" id="A0A8J2SGG6"/>
<proteinExistence type="predicted"/>
<feature type="signal peptide" evidence="1">
    <location>
        <begin position="1"/>
        <end position="21"/>
    </location>
</feature>
<dbReference type="EMBL" id="CAKKNE010000001">
    <property type="protein sequence ID" value="CAH0365642.1"/>
    <property type="molecule type" value="Genomic_DNA"/>
</dbReference>
<comment type="caution">
    <text evidence="2">The sequence shown here is derived from an EMBL/GenBank/DDBJ whole genome shotgun (WGS) entry which is preliminary data.</text>
</comment>
<sequence length="430" mass="48581">MARGAMRRIWLYCIYAAAALLENDTRPLCRDVRIHDDPKKREGYGNQIHALVFAAEFARSCGLRVAIPRTGRFGVICSRLGCKAPHVDRRDFGQAPEADFEATYVGGAGARCAARRTRDCRLADPRCIQRANEISQIKSEALRSILDIHHPARNASCSDGSVPPATYDVVVHNRMYTTRFERRDESMFRNKHDGPLNASAEVMRMPPFQELVGPIIRYITANNLRRTVFLASNVAESKAQIAQRFIEQNVVVCQVASVDKDLRHPDYIENKIRPLCDDCLDVAFSEWSYLARATHLIAQLGMHCLDKNGTCFSPRHRILGRASSFSHVAATYAHVPTTTITSMKDLDPSSFYPPGFRTLTRERPFPHACKLDSVRHAYMTFPDPRDIRRRGGVNELAAVPADQQGKWREAYKKRALYKDGPYVQAQPPPR</sequence>
<dbReference type="OrthoDB" id="10549882at2759"/>
<evidence type="ECO:0000313" key="2">
    <source>
        <dbReference type="EMBL" id="CAH0365642.1"/>
    </source>
</evidence>
<dbReference type="Proteomes" id="UP000789595">
    <property type="component" value="Unassembled WGS sequence"/>
</dbReference>
<keyword evidence="3" id="KW-1185">Reference proteome</keyword>
<protein>
    <submittedName>
        <fullName evidence="2">Uncharacterized protein</fullName>
    </submittedName>
</protein>
<accession>A0A8J2SGG6</accession>
<organism evidence="2 3">
    <name type="scientific">Pelagomonas calceolata</name>
    <dbReference type="NCBI Taxonomy" id="35677"/>
    <lineage>
        <taxon>Eukaryota</taxon>
        <taxon>Sar</taxon>
        <taxon>Stramenopiles</taxon>
        <taxon>Ochrophyta</taxon>
        <taxon>Pelagophyceae</taxon>
        <taxon>Pelagomonadales</taxon>
        <taxon>Pelagomonadaceae</taxon>
        <taxon>Pelagomonas</taxon>
    </lineage>
</organism>
<feature type="chain" id="PRO_5035312938" evidence="1">
    <location>
        <begin position="22"/>
        <end position="430"/>
    </location>
</feature>